<reference evidence="6" key="1">
    <citation type="submission" date="2025-08" db="UniProtKB">
        <authorList>
            <consortium name="RefSeq"/>
        </authorList>
    </citation>
    <scope>IDENTIFICATION</scope>
</reference>
<dbReference type="PANTHER" id="PTHR15231:SF1">
    <property type="entry name" value="PHOSPHATIDYLINOSITOL N-ACETYLGLUCOSAMINYLTRANSFERASE SUBUNIT H"/>
    <property type="match status" value="1"/>
</dbReference>
<keyword evidence="3" id="KW-1133">Transmembrane helix</keyword>
<gene>
    <name evidence="6" type="primary">LOC103509290</name>
</gene>
<organism evidence="5 6">
    <name type="scientific">Diaphorina citri</name>
    <name type="common">Asian citrus psyllid</name>
    <dbReference type="NCBI Taxonomy" id="121845"/>
    <lineage>
        <taxon>Eukaryota</taxon>
        <taxon>Metazoa</taxon>
        <taxon>Ecdysozoa</taxon>
        <taxon>Arthropoda</taxon>
        <taxon>Hexapoda</taxon>
        <taxon>Insecta</taxon>
        <taxon>Pterygota</taxon>
        <taxon>Neoptera</taxon>
        <taxon>Paraneoptera</taxon>
        <taxon>Hemiptera</taxon>
        <taxon>Sternorrhyncha</taxon>
        <taxon>Psylloidea</taxon>
        <taxon>Psyllidae</taxon>
        <taxon>Diaphorininae</taxon>
        <taxon>Diaphorina</taxon>
    </lineage>
</organism>
<comment type="similarity">
    <text evidence="2">Belongs to the PIGH family.</text>
</comment>
<comment type="pathway">
    <text evidence="1">Glycolipid biosynthesis; glycosylphosphatidylinositol-anchor biosynthesis.</text>
</comment>
<dbReference type="InterPro" id="IPR044215">
    <property type="entry name" value="PIG-H"/>
</dbReference>
<proteinExistence type="inferred from homology"/>
<dbReference type="PaxDb" id="121845-A0A1S3D2L3"/>
<dbReference type="AlphaFoldDB" id="A0A1S3D2L3"/>
<evidence type="ECO:0000259" key="4">
    <source>
        <dbReference type="Pfam" id="PF10181"/>
    </source>
</evidence>
<dbReference type="GO" id="GO:0006506">
    <property type="term" value="P:GPI anchor biosynthetic process"/>
    <property type="evidence" value="ECO:0007669"/>
    <property type="project" value="UniProtKB-UniPathway"/>
</dbReference>
<feature type="transmembrane region" description="Helical" evidence="3">
    <location>
        <begin position="47"/>
        <end position="65"/>
    </location>
</feature>
<dbReference type="GeneID" id="103509290"/>
<keyword evidence="3" id="KW-0472">Membrane</keyword>
<protein>
    <submittedName>
        <fullName evidence="6">Uncharacterized protein LOC103509290</fullName>
    </submittedName>
</protein>
<dbReference type="InterPro" id="IPR019328">
    <property type="entry name" value="PIGH-H_dom"/>
</dbReference>
<evidence type="ECO:0000256" key="1">
    <source>
        <dbReference type="ARBA" id="ARBA00004687"/>
    </source>
</evidence>
<keyword evidence="5" id="KW-1185">Reference proteome</keyword>
<evidence type="ECO:0000256" key="3">
    <source>
        <dbReference type="SAM" id="Phobius"/>
    </source>
</evidence>
<keyword evidence="3" id="KW-0812">Transmembrane</keyword>
<accession>A0A1S3D2L3</accession>
<evidence type="ECO:0000313" key="6">
    <source>
        <dbReference type="RefSeq" id="XP_008472112.1"/>
    </source>
</evidence>
<name>A0A1S3D2L3_DIACI</name>
<dbReference type="PANTHER" id="PTHR15231">
    <property type="entry name" value="PHOSPHATIDYLINOSITOL N-ACETYLGLUCOSAMINYLTRANSFERASE SUBUNIT H"/>
    <property type="match status" value="1"/>
</dbReference>
<dbReference type="GO" id="GO:0000506">
    <property type="term" value="C:glycosylphosphatidylinositol-N-acetylglucosaminyltransferase (GPI-GnT) complex"/>
    <property type="evidence" value="ECO:0007669"/>
    <property type="project" value="InterPro"/>
</dbReference>
<dbReference type="Proteomes" id="UP000079169">
    <property type="component" value="Unplaced"/>
</dbReference>
<sequence>MVQKNNTKQHPKEIYQSDNGCECVSVKTMGNTYVNISVSKHFSFLDIVYFLSLLISNYFLCINSLHVVFSYHFYTVFLYLVTLLFCLYKNYTILFSPRKESVILLDNIGLQITTQNFLCRESSEYLSYCDIEDFVIVEMFHRQFSVVTYLSCLLTNKQQHKILFGNFNLKLSQLEVMYQSVKHVLRSKHSVNILDS</sequence>
<dbReference type="RefSeq" id="XP_008472112.1">
    <property type="nucleotide sequence ID" value="XM_008473890.2"/>
</dbReference>
<evidence type="ECO:0000256" key="2">
    <source>
        <dbReference type="ARBA" id="ARBA00009610"/>
    </source>
</evidence>
<dbReference type="UniPathway" id="UPA00196"/>
<dbReference type="KEGG" id="dci:103509290"/>
<feature type="transmembrane region" description="Helical" evidence="3">
    <location>
        <begin position="71"/>
        <end position="88"/>
    </location>
</feature>
<dbReference type="Pfam" id="PF10181">
    <property type="entry name" value="PIG-H"/>
    <property type="match status" value="1"/>
</dbReference>
<feature type="domain" description="Phosphatidylinositol N-acetylglucosaminyltransferase subunit H conserved" evidence="4">
    <location>
        <begin position="101"/>
        <end position="164"/>
    </location>
</feature>
<evidence type="ECO:0000313" key="5">
    <source>
        <dbReference type="Proteomes" id="UP000079169"/>
    </source>
</evidence>